<dbReference type="SUPFAM" id="SSF52833">
    <property type="entry name" value="Thioredoxin-like"/>
    <property type="match status" value="1"/>
</dbReference>
<dbReference type="GO" id="GO:0004364">
    <property type="term" value="F:glutathione transferase activity"/>
    <property type="evidence" value="ECO:0007669"/>
    <property type="project" value="TreeGrafter"/>
</dbReference>
<evidence type="ECO:0000256" key="1">
    <source>
        <dbReference type="ARBA" id="ARBA00007409"/>
    </source>
</evidence>
<gene>
    <name evidence="4" type="ORF">DCS_07756</name>
</gene>
<dbReference type="OrthoDB" id="202840at2759"/>
<dbReference type="Gene3D" id="1.20.1050.10">
    <property type="match status" value="1"/>
</dbReference>
<dbReference type="Proteomes" id="UP000076580">
    <property type="component" value="Chromosome 03"/>
</dbReference>
<evidence type="ECO:0000259" key="3">
    <source>
        <dbReference type="PROSITE" id="PS50405"/>
    </source>
</evidence>
<feature type="domain" description="GST C-terminal" evidence="3">
    <location>
        <begin position="100"/>
        <end position="230"/>
    </location>
</feature>
<reference evidence="4 5" key="1">
    <citation type="journal article" date="2016" name="Sci. Rep.">
        <title>Insights into Adaptations to a Near-Obligate Nematode Endoparasitic Lifestyle from the Finished Genome of Drechmeria coniospora.</title>
        <authorList>
            <person name="Zhang L."/>
            <person name="Zhou Z."/>
            <person name="Guo Q."/>
            <person name="Fokkens L."/>
            <person name="Miskei M."/>
            <person name="Pocsi I."/>
            <person name="Zhang W."/>
            <person name="Chen M."/>
            <person name="Wang L."/>
            <person name="Sun Y."/>
            <person name="Donzelli B.G."/>
            <person name="Gibson D.M."/>
            <person name="Nelson D.R."/>
            <person name="Luo J.G."/>
            <person name="Rep M."/>
            <person name="Liu H."/>
            <person name="Yang S."/>
            <person name="Wang J."/>
            <person name="Krasnoff S.B."/>
            <person name="Xu Y."/>
            <person name="Molnar I."/>
            <person name="Lin M."/>
        </authorList>
    </citation>
    <scope>NUCLEOTIDE SEQUENCE [LARGE SCALE GENOMIC DNA]</scope>
    <source>
        <strain evidence="4 5">ARSEF 6962</strain>
    </source>
</reference>
<dbReference type="InterPro" id="IPR036249">
    <property type="entry name" value="Thioredoxin-like_sf"/>
</dbReference>
<proteinExistence type="inferred from homology"/>
<dbReference type="STRING" id="98403.A0A151GFF6"/>
<dbReference type="Pfam" id="PF00043">
    <property type="entry name" value="GST_C"/>
    <property type="match status" value="1"/>
</dbReference>
<evidence type="ECO:0008006" key="6">
    <source>
        <dbReference type="Google" id="ProtNLM"/>
    </source>
</evidence>
<dbReference type="SFLD" id="SFLDG00358">
    <property type="entry name" value="Main_(cytGST)"/>
    <property type="match status" value="1"/>
</dbReference>
<dbReference type="InParanoid" id="A0A151GFF6"/>
<evidence type="ECO:0000259" key="2">
    <source>
        <dbReference type="PROSITE" id="PS50404"/>
    </source>
</evidence>
<evidence type="ECO:0000313" key="4">
    <source>
        <dbReference type="EMBL" id="KYK55792.1"/>
    </source>
</evidence>
<name>A0A151GFF6_DRECN</name>
<dbReference type="SFLD" id="SFLDS00019">
    <property type="entry name" value="Glutathione_Transferase_(cytos"/>
    <property type="match status" value="1"/>
</dbReference>
<dbReference type="PROSITE" id="PS50405">
    <property type="entry name" value="GST_CTER"/>
    <property type="match status" value="1"/>
</dbReference>
<dbReference type="InterPro" id="IPR040079">
    <property type="entry name" value="Glutathione_S-Trfase"/>
</dbReference>
<dbReference type="GO" id="GO:0016034">
    <property type="term" value="F:maleylacetoacetate isomerase activity"/>
    <property type="evidence" value="ECO:0007669"/>
    <property type="project" value="TreeGrafter"/>
</dbReference>
<feature type="domain" description="GST N-terminal" evidence="2">
    <location>
        <begin position="5"/>
        <end position="92"/>
    </location>
</feature>
<dbReference type="GeneID" id="63720399"/>
<sequence>MDSADTFHLHTFYSSSCCQRIIIAAQLKSIPLKFSYINLTKDEQRKDDYMRRFNPSGSVPTLVVSSDTRPELIIRQSATVLEYFEERFPTQHPLLPPTDQPMHRALVRDFVNIITNDVQPPTNSRIAKRIRALRGKLDDQIEFVKTVFIDGLGAYEALLVQTGAESQSRGFTVGEEITMADICLIPAVDQALIYKLDLGFVPNIMRIYENLKKMAAFQAADWRRQEDTPEEHRV</sequence>
<accession>A0A151GFF6</accession>
<dbReference type="PROSITE" id="PS50404">
    <property type="entry name" value="GST_NTER"/>
    <property type="match status" value="1"/>
</dbReference>
<dbReference type="InterPro" id="IPR036282">
    <property type="entry name" value="Glutathione-S-Trfase_C_sf"/>
</dbReference>
<dbReference type="GO" id="GO:0006749">
    <property type="term" value="P:glutathione metabolic process"/>
    <property type="evidence" value="ECO:0007669"/>
    <property type="project" value="TreeGrafter"/>
</dbReference>
<evidence type="ECO:0000313" key="5">
    <source>
        <dbReference type="Proteomes" id="UP000076580"/>
    </source>
</evidence>
<keyword evidence="5" id="KW-1185">Reference proteome</keyword>
<dbReference type="PANTHER" id="PTHR42673:SF4">
    <property type="entry name" value="MALEYLACETOACETATE ISOMERASE"/>
    <property type="match status" value="1"/>
</dbReference>
<dbReference type="GO" id="GO:0006559">
    <property type="term" value="P:L-phenylalanine catabolic process"/>
    <property type="evidence" value="ECO:0007669"/>
    <property type="project" value="TreeGrafter"/>
</dbReference>
<dbReference type="Gene3D" id="3.40.30.10">
    <property type="entry name" value="Glutaredoxin"/>
    <property type="match status" value="1"/>
</dbReference>
<dbReference type="SUPFAM" id="SSF47616">
    <property type="entry name" value="GST C-terminal domain-like"/>
    <property type="match status" value="1"/>
</dbReference>
<dbReference type="RefSeq" id="XP_040655144.1">
    <property type="nucleotide sequence ID" value="XM_040805040.1"/>
</dbReference>
<comment type="caution">
    <text evidence="4">The sequence shown here is derived from an EMBL/GenBank/DDBJ whole genome shotgun (WGS) entry which is preliminary data.</text>
</comment>
<dbReference type="GO" id="GO:0005739">
    <property type="term" value="C:mitochondrion"/>
    <property type="evidence" value="ECO:0007669"/>
    <property type="project" value="TreeGrafter"/>
</dbReference>
<protein>
    <recommendedName>
        <fullName evidence="6">Maleylacetoacetate isomerase</fullName>
    </recommendedName>
</protein>
<dbReference type="InterPro" id="IPR004046">
    <property type="entry name" value="GST_C"/>
</dbReference>
<dbReference type="InterPro" id="IPR004045">
    <property type="entry name" value="Glutathione_S-Trfase_N"/>
</dbReference>
<organism evidence="4 5">
    <name type="scientific">Drechmeria coniospora</name>
    <name type="common">Nematophagous fungus</name>
    <name type="synonym">Meria coniospora</name>
    <dbReference type="NCBI Taxonomy" id="98403"/>
    <lineage>
        <taxon>Eukaryota</taxon>
        <taxon>Fungi</taxon>
        <taxon>Dikarya</taxon>
        <taxon>Ascomycota</taxon>
        <taxon>Pezizomycotina</taxon>
        <taxon>Sordariomycetes</taxon>
        <taxon>Hypocreomycetidae</taxon>
        <taxon>Hypocreales</taxon>
        <taxon>Ophiocordycipitaceae</taxon>
        <taxon>Drechmeria</taxon>
    </lineage>
</organism>
<dbReference type="InterPro" id="IPR010987">
    <property type="entry name" value="Glutathione-S-Trfase_C-like"/>
</dbReference>
<dbReference type="Pfam" id="PF13409">
    <property type="entry name" value="GST_N_2"/>
    <property type="match status" value="1"/>
</dbReference>
<comment type="similarity">
    <text evidence="1">Belongs to the GST superfamily.</text>
</comment>
<dbReference type="EMBL" id="LAYC01000003">
    <property type="protein sequence ID" value="KYK55792.1"/>
    <property type="molecule type" value="Genomic_DNA"/>
</dbReference>
<dbReference type="AlphaFoldDB" id="A0A151GFF6"/>
<dbReference type="PANTHER" id="PTHR42673">
    <property type="entry name" value="MALEYLACETOACETATE ISOMERASE"/>
    <property type="match status" value="1"/>
</dbReference>